<gene>
    <name evidence="6" type="ORF">DFH08DRAFT_848725</name>
</gene>
<evidence type="ECO:0000256" key="3">
    <source>
        <dbReference type="PROSITE-ProRule" id="PRU00267"/>
    </source>
</evidence>
<feature type="DNA-binding region" description="HMG box" evidence="3">
    <location>
        <begin position="43"/>
        <end position="112"/>
    </location>
</feature>
<organism evidence="6 7">
    <name type="scientific">Mycena albidolilacea</name>
    <dbReference type="NCBI Taxonomy" id="1033008"/>
    <lineage>
        <taxon>Eukaryota</taxon>
        <taxon>Fungi</taxon>
        <taxon>Dikarya</taxon>
        <taxon>Basidiomycota</taxon>
        <taxon>Agaricomycotina</taxon>
        <taxon>Agaricomycetes</taxon>
        <taxon>Agaricomycetidae</taxon>
        <taxon>Agaricales</taxon>
        <taxon>Marasmiineae</taxon>
        <taxon>Mycenaceae</taxon>
        <taxon>Mycena</taxon>
    </lineage>
</organism>
<dbReference type="SUPFAM" id="SSF47095">
    <property type="entry name" value="HMG-box"/>
    <property type="match status" value="1"/>
</dbReference>
<evidence type="ECO:0000256" key="4">
    <source>
        <dbReference type="SAM" id="MobiDB-lite"/>
    </source>
</evidence>
<dbReference type="GO" id="GO:0005634">
    <property type="term" value="C:nucleus"/>
    <property type="evidence" value="ECO:0007669"/>
    <property type="project" value="UniProtKB-UniRule"/>
</dbReference>
<evidence type="ECO:0000313" key="6">
    <source>
        <dbReference type="EMBL" id="KAJ7358571.1"/>
    </source>
</evidence>
<dbReference type="EMBL" id="JARIHO010000007">
    <property type="protein sequence ID" value="KAJ7358571.1"/>
    <property type="molecule type" value="Genomic_DNA"/>
</dbReference>
<dbReference type="Pfam" id="PF00505">
    <property type="entry name" value="HMG_box"/>
    <property type="match status" value="1"/>
</dbReference>
<dbReference type="PROSITE" id="PS50118">
    <property type="entry name" value="HMG_BOX_2"/>
    <property type="match status" value="1"/>
</dbReference>
<dbReference type="PANTHER" id="PTHR45789">
    <property type="entry name" value="FI18025P1"/>
    <property type="match status" value="1"/>
</dbReference>
<dbReference type="CDD" id="cd01389">
    <property type="entry name" value="HMG-box_ROX1-like"/>
    <property type="match status" value="1"/>
</dbReference>
<keyword evidence="1 3" id="KW-0238">DNA-binding</keyword>
<evidence type="ECO:0000313" key="7">
    <source>
        <dbReference type="Proteomes" id="UP001218218"/>
    </source>
</evidence>
<dbReference type="Gene3D" id="1.10.30.10">
    <property type="entry name" value="High mobility group box domain"/>
    <property type="match status" value="1"/>
</dbReference>
<dbReference type="PANTHER" id="PTHR45789:SF2">
    <property type="entry name" value="FI18025P1"/>
    <property type="match status" value="1"/>
</dbReference>
<protein>
    <recommendedName>
        <fullName evidence="5">HMG box domain-containing protein</fullName>
    </recommendedName>
</protein>
<feature type="compositionally biased region" description="Basic residues" evidence="4">
    <location>
        <begin position="30"/>
        <end position="39"/>
    </location>
</feature>
<keyword evidence="2 3" id="KW-0539">Nucleus</keyword>
<keyword evidence="7" id="KW-1185">Reference proteome</keyword>
<feature type="region of interest" description="Disordered" evidence="4">
    <location>
        <begin position="1"/>
        <end position="46"/>
    </location>
</feature>
<dbReference type="InterPro" id="IPR009071">
    <property type="entry name" value="HMG_box_dom"/>
</dbReference>
<dbReference type="Proteomes" id="UP001218218">
    <property type="component" value="Unassembled WGS sequence"/>
</dbReference>
<dbReference type="InterPro" id="IPR036910">
    <property type="entry name" value="HMG_box_dom_sf"/>
</dbReference>
<dbReference type="GO" id="GO:0000981">
    <property type="term" value="F:DNA-binding transcription factor activity, RNA polymerase II-specific"/>
    <property type="evidence" value="ECO:0007669"/>
    <property type="project" value="TreeGrafter"/>
</dbReference>
<evidence type="ECO:0000259" key="5">
    <source>
        <dbReference type="PROSITE" id="PS50118"/>
    </source>
</evidence>
<dbReference type="SMART" id="SM00398">
    <property type="entry name" value="HMG"/>
    <property type="match status" value="1"/>
</dbReference>
<comment type="caution">
    <text evidence="6">The sequence shown here is derived from an EMBL/GenBank/DDBJ whole genome shotgun (WGS) entry which is preliminary data.</text>
</comment>
<feature type="domain" description="HMG box" evidence="5">
    <location>
        <begin position="43"/>
        <end position="112"/>
    </location>
</feature>
<feature type="compositionally biased region" description="Polar residues" evidence="4">
    <location>
        <begin position="199"/>
        <end position="209"/>
    </location>
</feature>
<proteinExistence type="predicted"/>
<reference evidence="6" key="1">
    <citation type="submission" date="2023-03" db="EMBL/GenBank/DDBJ databases">
        <title>Massive genome expansion in bonnet fungi (Mycena s.s.) driven by repeated elements and novel gene families across ecological guilds.</title>
        <authorList>
            <consortium name="Lawrence Berkeley National Laboratory"/>
            <person name="Harder C.B."/>
            <person name="Miyauchi S."/>
            <person name="Viragh M."/>
            <person name="Kuo A."/>
            <person name="Thoen E."/>
            <person name="Andreopoulos B."/>
            <person name="Lu D."/>
            <person name="Skrede I."/>
            <person name="Drula E."/>
            <person name="Henrissat B."/>
            <person name="Morin E."/>
            <person name="Kohler A."/>
            <person name="Barry K."/>
            <person name="LaButti K."/>
            <person name="Morin E."/>
            <person name="Salamov A."/>
            <person name="Lipzen A."/>
            <person name="Mereny Z."/>
            <person name="Hegedus B."/>
            <person name="Baldrian P."/>
            <person name="Stursova M."/>
            <person name="Weitz H."/>
            <person name="Taylor A."/>
            <person name="Grigoriev I.V."/>
            <person name="Nagy L.G."/>
            <person name="Martin F."/>
            <person name="Kauserud H."/>
        </authorList>
    </citation>
    <scope>NUCLEOTIDE SEQUENCE</scope>
    <source>
        <strain evidence="6">CBHHK002</strain>
    </source>
</reference>
<dbReference type="AlphaFoldDB" id="A0AAD7F0W4"/>
<dbReference type="GO" id="GO:0000978">
    <property type="term" value="F:RNA polymerase II cis-regulatory region sequence-specific DNA binding"/>
    <property type="evidence" value="ECO:0007669"/>
    <property type="project" value="TreeGrafter"/>
</dbReference>
<name>A0AAD7F0W4_9AGAR</name>
<dbReference type="InterPro" id="IPR051356">
    <property type="entry name" value="SOX/SOX-like_TF"/>
</dbReference>
<feature type="region of interest" description="Disordered" evidence="4">
    <location>
        <begin position="169"/>
        <end position="239"/>
    </location>
</feature>
<evidence type="ECO:0000256" key="1">
    <source>
        <dbReference type="ARBA" id="ARBA00023125"/>
    </source>
</evidence>
<accession>A0AAD7F0W4</accession>
<evidence type="ECO:0000256" key="2">
    <source>
        <dbReference type="ARBA" id="ARBA00023242"/>
    </source>
</evidence>
<sequence>MEHRRDLVPSLGTQLDGLEESILDPPGRPARTRHSRKQPAGHIPRPPNAFILFRSSFIRSQRISADVEQSPRTLSKIVGLTWQNLPSDERRVWHAKARQEVEAHRQRFPEYSFRPAHRRAAAKTRDRRRRVDGAVVDNPERCAKIAELLVEGTHGRALDAAMQEFDQQREPSFITRFEPPVTATSYRRASSAPAPDTEAPTSFMSSTPIGAQRRRSSSSGPSSRPRKTDAPINDQSIPPEIASAQTSAVDMFISPPKSSFCDFNTFSFVPDIRSAYSDFACDPLSSWGTQDPAMCSNSGHSPADEFNFGFSADRGAPELSTRPLIAGECVRDIYPLAQLPYFSHGFATPMAAYSSDFNASSTYAEPNIAPELSQIESDFINLMAEYSLDSARM</sequence>